<dbReference type="AlphaFoldDB" id="A0AAV4D618"/>
<reference evidence="2 3" key="1">
    <citation type="journal article" date="2021" name="Elife">
        <title>Chloroplast acquisition without the gene transfer in kleptoplastic sea slugs, Plakobranchus ocellatus.</title>
        <authorList>
            <person name="Maeda T."/>
            <person name="Takahashi S."/>
            <person name="Yoshida T."/>
            <person name="Shimamura S."/>
            <person name="Takaki Y."/>
            <person name="Nagai Y."/>
            <person name="Toyoda A."/>
            <person name="Suzuki Y."/>
            <person name="Arimoto A."/>
            <person name="Ishii H."/>
            <person name="Satoh N."/>
            <person name="Nishiyama T."/>
            <person name="Hasebe M."/>
            <person name="Maruyama T."/>
            <person name="Minagawa J."/>
            <person name="Obokata J."/>
            <person name="Shigenobu S."/>
        </authorList>
    </citation>
    <scope>NUCLEOTIDE SEQUENCE [LARGE SCALE GENOMIC DNA]</scope>
</reference>
<accession>A0AAV4D618</accession>
<gene>
    <name evidence="2" type="ORF">PoB_006614800</name>
</gene>
<dbReference type="Proteomes" id="UP000735302">
    <property type="component" value="Unassembled WGS sequence"/>
</dbReference>
<comment type="caution">
    <text evidence="2">The sequence shown here is derived from an EMBL/GenBank/DDBJ whole genome shotgun (WGS) entry which is preliminary data.</text>
</comment>
<sequence length="94" mass="10298">MSHRVCPQSRKSLTLPSGSDGLLSHREQSNSVDYDKRIGFGFLCIASPQKVDPRLSVPPSGQGASRGLEPTTEESLQISGRGRYPLCHKNPHRV</sequence>
<evidence type="ECO:0000313" key="2">
    <source>
        <dbReference type="EMBL" id="GFO39643.1"/>
    </source>
</evidence>
<keyword evidence="3" id="KW-1185">Reference proteome</keyword>
<proteinExistence type="predicted"/>
<dbReference type="EMBL" id="BLXT01007504">
    <property type="protein sequence ID" value="GFO39643.1"/>
    <property type="molecule type" value="Genomic_DNA"/>
</dbReference>
<name>A0AAV4D618_9GAST</name>
<feature type="region of interest" description="Disordered" evidence="1">
    <location>
        <begin position="51"/>
        <end position="84"/>
    </location>
</feature>
<evidence type="ECO:0000313" key="3">
    <source>
        <dbReference type="Proteomes" id="UP000735302"/>
    </source>
</evidence>
<organism evidence="2 3">
    <name type="scientific">Plakobranchus ocellatus</name>
    <dbReference type="NCBI Taxonomy" id="259542"/>
    <lineage>
        <taxon>Eukaryota</taxon>
        <taxon>Metazoa</taxon>
        <taxon>Spiralia</taxon>
        <taxon>Lophotrochozoa</taxon>
        <taxon>Mollusca</taxon>
        <taxon>Gastropoda</taxon>
        <taxon>Heterobranchia</taxon>
        <taxon>Euthyneura</taxon>
        <taxon>Panpulmonata</taxon>
        <taxon>Sacoglossa</taxon>
        <taxon>Placobranchoidea</taxon>
        <taxon>Plakobranchidae</taxon>
        <taxon>Plakobranchus</taxon>
    </lineage>
</organism>
<feature type="region of interest" description="Disordered" evidence="1">
    <location>
        <begin position="1"/>
        <end position="30"/>
    </location>
</feature>
<protein>
    <submittedName>
        <fullName evidence="2">Uncharacterized protein</fullName>
    </submittedName>
</protein>
<evidence type="ECO:0000256" key="1">
    <source>
        <dbReference type="SAM" id="MobiDB-lite"/>
    </source>
</evidence>